<evidence type="ECO:0000313" key="2">
    <source>
        <dbReference type="Proteomes" id="UP001232973"/>
    </source>
</evidence>
<reference evidence="1 2" key="1">
    <citation type="submission" date="2023-07" db="EMBL/GenBank/DDBJ databases">
        <title>Genomic Encyclopedia of Type Strains, Phase IV (KMG-IV): sequencing the most valuable type-strain genomes for metagenomic binning, comparative biology and taxonomic classification.</title>
        <authorList>
            <person name="Goeker M."/>
        </authorList>
    </citation>
    <scope>NUCLEOTIDE SEQUENCE [LARGE SCALE GENOMIC DNA]</scope>
    <source>
        <strain evidence="1 2">DSM 4006</strain>
    </source>
</reference>
<evidence type="ECO:0000313" key="1">
    <source>
        <dbReference type="EMBL" id="MDQ0190641.1"/>
    </source>
</evidence>
<keyword evidence="2" id="KW-1185">Reference proteome</keyword>
<gene>
    <name evidence="1" type="ORF">J2S03_002508</name>
</gene>
<proteinExistence type="predicted"/>
<name>A0ABT9XK18_9BACL</name>
<dbReference type="EMBL" id="JAUSTP010000021">
    <property type="protein sequence ID" value="MDQ0190641.1"/>
    <property type="molecule type" value="Genomic_DNA"/>
</dbReference>
<dbReference type="Proteomes" id="UP001232973">
    <property type="component" value="Unassembled WGS sequence"/>
</dbReference>
<accession>A0ABT9XK18</accession>
<sequence length="55" mass="6278">MANNVATETPRIDEVVRTYGKTTVHIRPSIIDDSINRRKAVLEAIADCFRKEFES</sequence>
<comment type="caution">
    <text evidence="1">The sequence shown here is derived from an EMBL/GenBank/DDBJ whole genome shotgun (WGS) entry which is preliminary data.</text>
</comment>
<organism evidence="1 2">
    <name type="scientific">Alicyclobacillus cycloheptanicus</name>
    <dbReference type="NCBI Taxonomy" id="1457"/>
    <lineage>
        <taxon>Bacteria</taxon>
        <taxon>Bacillati</taxon>
        <taxon>Bacillota</taxon>
        <taxon>Bacilli</taxon>
        <taxon>Bacillales</taxon>
        <taxon>Alicyclobacillaceae</taxon>
        <taxon>Alicyclobacillus</taxon>
    </lineage>
</organism>
<protein>
    <submittedName>
        <fullName evidence="1">Uncharacterized protein</fullName>
    </submittedName>
</protein>